<dbReference type="GO" id="GO:0020037">
    <property type="term" value="F:heme binding"/>
    <property type="evidence" value="ECO:0007669"/>
    <property type="project" value="InterPro"/>
</dbReference>
<dbReference type="EMBL" id="CAEY01001893">
    <property type="status" value="NOT_ANNOTATED_CDS"/>
    <property type="molecule type" value="Genomic_DNA"/>
</dbReference>
<dbReference type="PRINTS" id="PR00465">
    <property type="entry name" value="EP450IV"/>
</dbReference>
<evidence type="ECO:0000256" key="7">
    <source>
        <dbReference type="ARBA" id="ARBA00022824"/>
    </source>
</evidence>
<dbReference type="SUPFAM" id="SSF48264">
    <property type="entry name" value="Cytochrome P450"/>
    <property type="match status" value="1"/>
</dbReference>
<dbReference type="PANTHER" id="PTHR24291">
    <property type="entry name" value="CYTOCHROME P450 FAMILY 4"/>
    <property type="match status" value="1"/>
</dbReference>
<feature type="transmembrane region" description="Helical" evidence="13">
    <location>
        <begin position="51"/>
        <end position="72"/>
    </location>
</feature>
<keyword evidence="13" id="KW-0812">Transmembrane</keyword>
<evidence type="ECO:0000256" key="13">
    <source>
        <dbReference type="SAM" id="Phobius"/>
    </source>
</evidence>
<evidence type="ECO:0000256" key="5">
    <source>
        <dbReference type="ARBA" id="ARBA00022617"/>
    </source>
</evidence>
<dbReference type="PRINTS" id="PR00385">
    <property type="entry name" value="P450"/>
</dbReference>
<sequence length="608" mass="69597">MKFGLERATIQLWYQLLLNEFTSISSFHSKMIPMISPTLTNIVNFTTLPNLTLFTSFIVFIFILVKLITILYRFHIFNKLPHDDQSHWLLGDVIRLMPTFPFTPGPDETPLRDAVNYYQEKFKDKSVFVVWLTWFPVVICKDYRSAQLFLGNRNNLEKGWFYNFLDPRFKNGLIGATLDKWSKRRKLVLPALNRRAMENFVPIVVNSCHSLINDLTSTSSCPIDIKDPIYLATFNIICQLVMGVQVLPSKASFSSSSSSIPLSSLSSVKFPSLIEAITSFTKPIMSRVVNPLFRLDWLFHCTSLGKTYRHHVNIFNTFSNQAITNRLKTIQSTRPHSVNHRPSDLEQTFSGLEYNSMRKSTTKSILDYLLTIYLDNKDSLESQSSSFKLKSHHSIDIKGIKEELDNTLAAGYETTAIAIMWTIYLLGLNPEIQRKAYEDVLDLPLDESDSSTLTLDHFNGLTYLDQCVKESIRLIPPLPMIARKLDSDVVCEGVKIPAGSTVGIMIHMIHRDENIFPNPNVYNPDRFNPERLTSIPACGFIPFSMGPRNCIGQKFAYLEIKIVLAFILKHFTIISTEPMDKITYEHEMITSPKVPLNVKFISRETHIH</sequence>
<evidence type="ECO:0000256" key="4">
    <source>
        <dbReference type="ARBA" id="ARBA00010617"/>
    </source>
</evidence>
<dbReference type="eggNOG" id="KOG0157">
    <property type="taxonomic scope" value="Eukaryota"/>
</dbReference>
<evidence type="ECO:0000256" key="1">
    <source>
        <dbReference type="ARBA" id="ARBA00001971"/>
    </source>
</evidence>
<dbReference type="Pfam" id="PF00067">
    <property type="entry name" value="p450"/>
    <property type="match status" value="1"/>
</dbReference>
<comment type="function">
    <text evidence="2">May be involved in the metabolism of insect hormones and in the breakdown of synthetic insecticides.</text>
</comment>
<keyword evidence="15" id="KW-1185">Reference proteome</keyword>
<evidence type="ECO:0000256" key="8">
    <source>
        <dbReference type="ARBA" id="ARBA00023004"/>
    </source>
</evidence>
<dbReference type="EnsemblMetazoa" id="tetur07g08209.1">
    <property type="protein sequence ID" value="tetur07g08209.1"/>
    <property type="gene ID" value="tetur07g08209"/>
</dbReference>
<evidence type="ECO:0000256" key="9">
    <source>
        <dbReference type="ARBA" id="ARBA00023033"/>
    </source>
</evidence>
<evidence type="ECO:0000256" key="12">
    <source>
        <dbReference type="RuleBase" id="RU000461"/>
    </source>
</evidence>
<keyword evidence="9 12" id="KW-0503">Monooxygenase</keyword>
<dbReference type="STRING" id="32264.A0A158P4R0"/>
<dbReference type="Gene3D" id="1.10.630.10">
    <property type="entry name" value="Cytochrome P450"/>
    <property type="match status" value="1"/>
</dbReference>
<organism evidence="14 15">
    <name type="scientific">Tetranychus urticae</name>
    <name type="common">Two-spotted spider mite</name>
    <dbReference type="NCBI Taxonomy" id="32264"/>
    <lineage>
        <taxon>Eukaryota</taxon>
        <taxon>Metazoa</taxon>
        <taxon>Ecdysozoa</taxon>
        <taxon>Arthropoda</taxon>
        <taxon>Chelicerata</taxon>
        <taxon>Arachnida</taxon>
        <taxon>Acari</taxon>
        <taxon>Acariformes</taxon>
        <taxon>Trombidiformes</taxon>
        <taxon>Prostigmata</taxon>
        <taxon>Eleutherengona</taxon>
        <taxon>Raphignathae</taxon>
        <taxon>Tetranychoidea</taxon>
        <taxon>Tetranychidae</taxon>
        <taxon>Tetranychus</taxon>
    </lineage>
</organism>
<keyword evidence="10 13" id="KW-0472">Membrane</keyword>
<dbReference type="InterPro" id="IPR036396">
    <property type="entry name" value="Cyt_P450_sf"/>
</dbReference>
<keyword evidence="7" id="KW-0256">Endoplasmic reticulum</keyword>
<dbReference type="InterPro" id="IPR001128">
    <property type="entry name" value="Cyt_P450"/>
</dbReference>
<keyword evidence="8 11" id="KW-0408">Iron</keyword>
<dbReference type="PROSITE" id="PS00086">
    <property type="entry name" value="CYTOCHROME_P450"/>
    <property type="match status" value="1"/>
</dbReference>
<evidence type="ECO:0000313" key="15">
    <source>
        <dbReference type="Proteomes" id="UP000015104"/>
    </source>
</evidence>
<keyword evidence="5 11" id="KW-0349">Heme</keyword>
<name>A0A158P4R0_TETUR</name>
<comment type="similarity">
    <text evidence="4 12">Belongs to the cytochrome P450 family.</text>
</comment>
<evidence type="ECO:0000256" key="11">
    <source>
        <dbReference type="PIRSR" id="PIRSR602403-1"/>
    </source>
</evidence>
<comment type="cofactor">
    <cofactor evidence="1 11">
        <name>heme</name>
        <dbReference type="ChEBI" id="CHEBI:30413"/>
    </cofactor>
</comment>
<reference evidence="14" key="2">
    <citation type="submission" date="2016-04" db="UniProtKB">
        <authorList>
            <consortium name="EnsemblMetazoa"/>
        </authorList>
    </citation>
    <scope>IDENTIFICATION</scope>
</reference>
<evidence type="ECO:0008006" key="16">
    <source>
        <dbReference type="Google" id="ProtNLM"/>
    </source>
</evidence>
<keyword evidence="13" id="KW-1133">Transmembrane helix</keyword>
<dbReference type="InterPro" id="IPR002403">
    <property type="entry name" value="Cyt_P450_E_grp-IV"/>
</dbReference>
<dbReference type="GO" id="GO:0004497">
    <property type="term" value="F:monooxygenase activity"/>
    <property type="evidence" value="ECO:0007669"/>
    <property type="project" value="UniProtKB-KW"/>
</dbReference>
<dbReference type="GO" id="GO:0005789">
    <property type="term" value="C:endoplasmic reticulum membrane"/>
    <property type="evidence" value="ECO:0007669"/>
    <property type="project" value="UniProtKB-SubCell"/>
</dbReference>
<dbReference type="Proteomes" id="UP000015104">
    <property type="component" value="Unassembled WGS sequence"/>
</dbReference>
<dbReference type="InterPro" id="IPR050196">
    <property type="entry name" value="Cytochrome_P450_Monoox"/>
</dbReference>
<dbReference type="GO" id="GO:0005506">
    <property type="term" value="F:iron ion binding"/>
    <property type="evidence" value="ECO:0007669"/>
    <property type="project" value="InterPro"/>
</dbReference>
<accession>A0A158P4R0</accession>
<dbReference type="InterPro" id="IPR017972">
    <property type="entry name" value="Cyt_P450_CS"/>
</dbReference>
<evidence type="ECO:0000256" key="10">
    <source>
        <dbReference type="ARBA" id="ARBA00023136"/>
    </source>
</evidence>
<dbReference type="AlphaFoldDB" id="A0A158P4R0"/>
<dbReference type="PANTHER" id="PTHR24291:SF189">
    <property type="entry name" value="CYTOCHROME P450 4C3-RELATED"/>
    <property type="match status" value="1"/>
</dbReference>
<feature type="binding site" description="axial binding residue" evidence="11">
    <location>
        <position position="550"/>
    </location>
    <ligand>
        <name>heme</name>
        <dbReference type="ChEBI" id="CHEBI:30413"/>
    </ligand>
    <ligandPart>
        <name>Fe</name>
        <dbReference type="ChEBI" id="CHEBI:18248"/>
    </ligandPart>
</feature>
<comment type="subcellular location">
    <subcellularLocation>
        <location evidence="3">Endoplasmic reticulum membrane</location>
    </subcellularLocation>
</comment>
<evidence type="ECO:0000256" key="2">
    <source>
        <dbReference type="ARBA" id="ARBA00003690"/>
    </source>
</evidence>
<dbReference type="GO" id="GO:0016705">
    <property type="term" value="F:oxidoreductase activity, acting on paired donors, with incorporation or reduction of molecular oxygen"/>
    <property type="evidence" value="ECO:0007669"/>
    <property type="project" value="InterPro"/>
</dbReference>
<keyword evidence="12" id="KW-0560">Oxidoreductase</keyword>
<keyword evidence="6 11" id="KW-0479">Metal-binding</keyword>
<reference evidence="15" key="1">
    <citation type="submission" date="2011-08" db="EMBL/GenBank/DDBJ databases">
        <authorList>
            <person name="Rombauts S."/>
        </authorList>
    </citation>
    <scope>NUCLEOTIDE SEQUENCE</scope>
    <source>
        <strain evidence="15">London</strain>
    </source>
</reference>
<evidence type="ECO:0000313" key="14">
    <source>
        <dbReference type="EnsemblMetazoa" id="tetur07g08209.1"/>
    </source>
</evidence>
<proteinExistence type="inferred from homology"/>
<protein>
    <recommendedName>
        <fullName evidence="16">Cytochrome P450</fullName>
    </recommendedName>
</protein>
<evidence type="ECO:0000256" key="6">
    <source>
        <dbReference type="ARBA" id="ARBA00022723"/>
    </source>
</evidence>
<evidence type="ECO:0000256" key="3">
    <source>
        <dbReference type="ARBA" id="ARBA00004586"/>
    </source>
</evidence>